<name>A0ABP6QK20_9ACTN</name>
<gene>
    <name evidence="2" type="ORF">GCM10010468_71610</name>
</gene>
<dbReference type="RefSeq" id="WP_344837554.1">
    <property type="nucleotide sequence ID" value="NZ_BAAAUV010000031.1"/>
</dbReference>
<evidence type="ECO:0000259" key="1">
    <source>
        <dbReference type="Pfam" id="PF13411"/>
    </source>
</evidence>
<feature type="domain" description="HTH merR-type" evidence="1">
    <location>
        <begin position="17"/>
        <end position="77"/>
    </location>
</feature>
<accession>A0ABP6QK20</accession>
<protein>
    <recommendedName>
        <fullName evidence="1">HTH merR-type domain-containing protein</fullName>
    </recommendedName>
</protein>
<dbReference type="Pfam" id="PF13411">
    <property type="entry name" value="MerR_1"/>
    <property type="match status" value="1"/>
</dbReference>
<dbReference type="InterPro" id="IPR000551">
    <property type="entry name" value="MerR-type_HTH_dom"/>
</dbReference>
<evidence type="ECO:0000313" key="3">
    <source>
        <dbReference type="Proteomes" id="UP001501237"/>
    </source>
</evidence>
<organism evidence="2 3">
    <name type="scientific">Actinocorallia longicatena</name>
    <dbReference type="NCBI Taxonomy" id="111803"/>
    <lineage>
        <taxon>Bacteria</taxon>
        <taxon>Bacillati</taxon>
        <taxon>Actinomycetota</taxon>
        <taxon>Actinomycetes</taxon>
        <taxon>Streptosporangiales</taxon>
        <taxon>Thermomonosporaceae</taxon>
        <taxon>Actinocorallia</taxon>
    </lineage>
</organism>
<evidence type="ECO:0000313" key="2">
    <source>
        <dbReference type="EMBL" id="GAA3237018.1"/>
    </source>
</evidence>
<dbReference type="SUPFAM" id="SSF46955">
    <property type="entry name" value="Putative DNA-binding domain"/>
    <property type="match status" value="1"/>
</dbReference>
<dbReference type="Proteomes" id="UP001501237">
    <property type="component" value="Unassembled WGS sequence"/>
</dbReference>
<sequence>MAEPVDEESWTVNGPIYSPRAAAESVDVRARTLRAWANEGLVRHVVISGRYLLHAEDVDLLHTLRLDHGVSPRELRLVLIQRAAQQRSRGEASPTPEA</sequence>
<dbReference type="InterPro" id="IPR009061">
    <property type="entry name" value="DNA-bd_dom_put_sf"/>
</dbReference>
<dbReference type="EMBL" id="BAAAUV010000031">
    <property type="protein sequence ID" value="GAA3237018.1"/>
    <property type="molecule type" value="Genomic_DNA"/>
</dbReference>
<proteinExistence type="predicted"/>
<comment type="caution">
    <text evidence="2">The sequence shown here is derived from an EMBL/GenBank/DDBJ whole genome shotgun (WGS) entry which is preliminary data.</text>
</comment>
<reference evidence="3" key="1">
    <citation type="journal article" date="2019" name="Int. J. Syst. Evol. Microbiol.">
        <title>The Global Catalogue of Microorganisms (GCM) 10K type strain sequencing project: providing services to taxonomists for standard genome sequencing and annotation.</title>
        <authorList>
            <consortium name="The Broad Institute Genomics Platform"/>
            <consortium name="The Broad Institute Genome Sequencing Center for Infectious Disease"/>
            <person name="Wu L."/>
            <person name="Ma J."/>
        </authorList>
    </citation>
    <scope>NUCLEOTIDE SEQUENCE [LARGE SCALE GENOMIC DNA]</scope>
    <source>
        <strain evidence="3">JCM 9377</strain>
    </source>
</reference>
<keyword evidence="3" id="KW-1185">Reference proteome</keyword>